<organism evidence="2 3">
    <name type="scientific">Metamycoplasma orale</name>
    <name type="common">Mycoplasma orale</name>
    <dbReference type="NCBI Taxonomy" id="2121"/>
    <lineage>
        <taxon>Bacteria</taxon>
        <taxon>Bacillati</taxon>
        <taxon>Mycoplasmatota</taxon>
        <taxon>Mycoplasmoidales</taxon>
        <taxon>Metamycoplasmataceae</taxon>
        <taxon>Metamycoplasma</taxon>
    </lineage>
</organism>
<keyword evidence="1" id="KW-1133">Transmembrane helix</keyword>
<accession>A0A448ZVF7</accession>
<keyword evidence="1" id="KW-0472">Membrane</keyword>
<feature type="transmembrane region" description="Helical" evidence="1">
    <location>
        <begin position="6"/>
        <end position="26"/>
    </location>
</feature>
<keyword evidence="3" id="KW-1185">Reference proteome</keyword>
<dbReference type="KEGG" id="mob:NCTC10112_00116"/>
<feature type="transmembrane region" description="Helical" evidence="1">
    <location>
        <begin position="93"/>
        <end position="114"/>
    </location>
</feature>
<dbReference type="AlphaFoldDB" id="A0A448ZVF7"/>
<name>A0A448ZVF7_METOS</name>
<proteinExistence type="predicted"/>
<evidence type="ECO:0008006" key="4">
    <source>
        <dbReference type="Google" id="ProtNLM"/>
    </source>
</evidence>
<reference evidence="2 3" key="1">
    <citation type="submission" date="2019-01" db="EMBL/GenBank/DDBJ databases">
        <authorList>
            <consortium name="Pathogen Informatics"/>
        </authorList>
    </citation>
    <scope>NUCLEOTIDE SEQUENCE [LARGE SCALE GENOMIC DNA]</scope>
    <source>
        <strain evidence="2 3">NCTC10112</strain>
    </source>
</reference>
<sequence length="242" mass="29497">MLLFIPIVIIKFCIITIYFLSLRKIIFNYENLSYFLESKFYVDINLNKYFKKLKIVQIIVIILYIINWFLILSLIILNVNIFKQSKSIDIKVFWILLPLFIIIVMSQATIYLVWKIRKLKNKYKMFLTINNKETCESYFLDIKNINLANEKFWIINKYIEDTKIKIYYISEYQELIPIMFPNYKKLKKILLKKYKLFDDKLLYIDSILATESLKLKIKSEYLDREQISYLRFLIINNIIKDF</sequence>
<evidence type="ECO:0000313" key="3">
    <source>
        <dbReference type="Proteomes" id="UP000290482"/>
    </source>
</evidence>
<evidence type="ECO:0000256" key="1">
    <source>
        <dbReference type="SAM" id="Phobius"/>
    </source>
</evidence>
<dbReference type="Proteomes" id="UP000290482">
    <property type="component" value="Chromosome"/>
</dbReference>
<keyword evidence="1" id="KW-0812">Transmembrane</keyword>
<evidence type="ECO:0000313" key="2">
    <source>
        <dbReference type="EMBL" id="VEU55228.1"/>
    </source>
</evidence>
<dbReference type="EMBL" id="LR214940">
    <property type="protein sequence ID" value="VEU55228.1"/>
    <property type="molecule type" value="Genomic_DNA"/>
</dbReference>
<protein>
    <recommendedName>
        <fullName evidence="4">Transmembrane protein</fullName>
    </recommendedName>
</protein>
<gene>
    <name evidence="2" type="ORF">NCTC10112_00116</name>
</gene>
<feature type="transmembrane region" description="Helical" evidence="1">
    <location>
        <begin position="58"/>
        <end position="81"/>
    </location>
</feature>